<dbReference type="Gene3D" id="2.30.30.100">
    <property type="match status" value="1"/>
</dbReference>
<accession>A0A6J6B1B8</accession>
<keyword evidence="2" id="KW-0547">Nucleotide-binding</keyword>
<dbReference type="PROSITE" id="PS51733">
    <property type="entry name" value="BPL_LPL_CATALYTIC"/>
    <property type="match status" value="1"/>
</dbReference>
<dbReference type="InterPro" id="IPR045864">
    <property type="entry name" value="aa-tRNA-synth_II/BPL/LPL"/>
</dbReference>
<dbReference type="SUPFAM" id="SSF55681">
    <property type="entry name" value="Class II aaRS and biotin synthetases"/>
    <property type="match status" value="1"/>
</dbReference>
<dbReference type="InterPro" id="IPR008988">
    <property type="entry name" value="Transcriptional_repressor_C"/>
</dbReference>
<dbReference type="EMBL" id="CAEZSG010000015">
    <property type="protein sequence ID" value="CAB4532119.1"/>
    <property type="molecule type" value="Genomic_DNA"/>
</dbReference>
<name>A0A6J6B1B8_9ZZZZ</name>
<dbReference type="InterPro" id="IPR003142">
    <property type="entry name" value="BPL_C"/>
</dbReference>
<reference evidence="5" key="1">
    <citation type="submission" date="2020-05" db="EMBL/GenBank/DDBJ databases">
        <authorList>
            <person name="Chiriac C."/>
            <person name="Salcher M."/>
            <person name="Ghai R."/>
            <person name="Kavagutti S V."/>
        </authorList>
    </citation>
    <scope>NUCLEOTIDE SEQUENCE</scope>
</reference>
<organism evidence="5">
    <name type="scientific">freshwater metagenome</name>
    <dbReference type="NCBI Taxonomy" id="449393"/>
    <lineage>
        <taxon>unclassified sequences</taxon>
        <taxon>metagenomes</taxon>
        <taxon>ecological metagenomes</taxon>
    </lineage>
</organism>
<evidence type="ECO:0000256" key="1">
    <source>
        <dbReference type="ARBA" id="ARBA00022598"/>
    </source>
</evidence>
<keyword evidence="3" id="KW-0067">ATP-binding</keyword>
<feature type="domain" description="BPL/LPL catalytic" evidence="4">
    <location>
        <begin position="1"/>
        <end position="174"/>
    </location>
</feature>
<dbReference type="GO" id="GO:0005737">
    <property type="term" value="C:cytoplasm"/>
    <property type="evidence" value="ECO:0007669"/>
    <property type="project" value="TreeGrafter"/>
</dbReference>
<dbReference type="CDD" id="cd16442">
    <property type="entry name" value="BPL"/>
    <property type="match status" value="1"/>
</dbReference>
<evidence type="ECO:0000256" key="2">
    <source>
        <dbReference type="ARBA" id="ARBA00022741"/>
    </source>
</evidence>
<evidence type="ECO:0000259" key="4">
    <source>
        <dbReference type="PROSITE" id="PS51733"/>
    </source>
</evidence>
<dbReference type="InterPro" id="IPR004143">
    <property type="entry name" value="BPL_LPL_catalytic"/>
</dbReference>
<keyword evidence="1" id="KW-0436">Ligase</keyword>
<gene>
    <name evidence="5" type="ORF">UFOPK1413_00189</name>
</gene>
<dbReference type="PANTHER" id="PTHR12835">
    <property type="entry name" value="BIOTIN PROTEIN LIGASE"/>
    <property type="match status" value="1"/>
</dbReference>
<dbReference type="Pfam" id="PF03099">
    <property type="entry name" value="BPL_LplA_LipB"/>
    <property type="match status" value="1"/>
</dbReference>
<dbReference type="GO" id="GO:0005524">
    <property type="term" value="F:ATP binding"/>
    <property type="evidence" value="ECO:0007669"/>
    <property type="project" value="UniProtKB-KW"/>
</dbReference>
<dbReference type="NCBIfam" id="TIGR00121">
    <property type="entry name" value="birA_ligase"/>
    <property type="match status" value="1"/>
</dbReference>
<dbReference type="AlphaFoldDB" id="A0A6J6B1B8"/>
<sequence>MAAVIHWIDQVDSTNRTAQSTDFGHGDVIASLDQTAGRGRMDRTWSMDPGVGVALTIVVSRTALGSPVHMTRLPLKVAVALAGVIAEHAPQGVRVVVKWPNDVLVGDRKVAGILIESLDADRLAIGIGVNLAGVPEGLPADTATSLSAEHIALTASTLVPALAEAVIRCAQGLDEDIVLADLQNAIDTVGRQVRIELPDGRFVTGRATGLGSTGSLMVDTANGTEEFVAGDVTHLRLEGDEAVR</sequence>
<dbReference type="GO" id="GO:0004077">
    <property type="term" value="F:biotin--[biotin carboxyl-carrier protein] ligase activity"/>
    <property type="evidence" value="ECO:0007669"/>
    <property type="project" value="InterPro"/>
</dbReference>
<dbReference type="Gene3D" id="3.30.930.10">
    <property type="entry name" value="Bira Bifunctional Protein, Domain 2"/>
    <property type="match status" value="1"/>
</dbReference>
<evidence type="ECO:0000313" key="5">
    <source>
        <dbReference type="EMBL" id="CAB4532119.1"/>
    </source>
</evidence>
<dbReference type="SUPFAM" id="SSF50037">
    <property type="entry name" value="C-terminal domain of transcriptional repressors"/>
    <property type="match status" value="1"/>
</dbReference>
<dbReference type="PANTHER" id="PTHR12835:SF5">
    <property type="entry name" value="BIOTIN--PROTEIN LIGASE"/>
    <property type="match status" value="1"/>
</dbReference>
<proteinExistence type="predicted"/>
<dbReference type="Pfam" id="PF02237">
    <property type="entry name" value="BPL_C"/>
    <property type="match status" value="1"/>
</dbReference>
<evidence type="ECO:0000256" key="3">
    <source>
        <dbReference type="ARBA" id="ARBA00022840"/>
    </source>
</evidence>
<dbReference type="InterPro" id="IPR004408">
    <property type="entry name" value="Biotin_CoA_COase_ligase"/>
</dbReference>
<protein>
    <submittedName>
        <fullName evidence="5">Unannotated protein</fullName>
    </submittedName>
</protein>